<organism evidence="7 8">
    <name type="scientific">Facklamia lactis</name>
    <dbReference type="NCBI Taxonomy" id="2749967"/>
    <lineage>
        <taxon>Bacteria</taxon>
        <taxon>Bacillati</taxon>
        <taxon>Bacillota</taxon>
        <taxon>Bacilli</taxon>
        <taxon>Lactobacillales</taxon>
        <taxon>Aerococcaceae</taxon>
        <taxon>Facklamia</taxon>
    </lineage>
</organism>
<name>A0ABS0LPD1_9LACT</name>
<dbReference type="Pfam" id="PF13847">
    <property type="entry name" value="Methyltransf_31"/>
    <property type="match status" value="1"/>
</dbReference>
<dbReference type="RefSeq" id="WP_197114497.1">
    <property type="nucleotide sequence ID" value="NZ_JACBXQ010000001.1"/>
</dbReference>
<evidence type="ECO:0000256" key="5">
    <source>
        <dbReference type="ARBA" id="ARBA00022691"/>
    </source>
</evidence>
<comment type="caution">
    <text evidence="7">The sequence shown here is derived from an EMBL/GenBank/DDBJ whole genome shotgun (WGS) entry which is preliminary data.</text>
</comment>
<evidence type="ECO:0000256" key="3">
    <source>
        <dbReference type="ARBA" id="ARBA00022603"/>
    </source>
</evidence>
<keyword evidence="5" id="KW-0949">S-adenosyl-L-methionine</keyword>
<keyword evidence="2" id="KW-0169">Cobalamin biosynthesis</keyword>
<dbReference type="PANTHER" id="PTHR43182">
    <property type="entry name" value="COBALT-PRECORRIN-6B C(15)-METHYLTRANSFERASE (DECARBOXYLATING)"/>
    <property type="match status" value="1"/>
</dbReference>
<proteinExistence type="predicted"/>
<evidence type="ECO:0000259" key="6">
    <source>
        <dbReference type="Pfam" id="PF13847"/>
    </source>
</evidence>
<protein>
    <submittedName>
        <fullName evidence="7">Decarboxylating cobalt-precorrin-6B (C(15))-methyltransferase</fullName>
    </submittedName>
</protein>
<dbReference type="InterPro" id="IPR014008">
    <property type="entry name" value="Cbl_synth_MTase_CbiT"/>
</dbReference>
<dbReference type="PANTHER" id="PTHR43182:SF1">
    <property type="entry name" value="COBALT-PRECORRIN-7 C(5)-METHYLTRANSFERASE"/>
    <property type="match status" value="1"/>
</dbReference>
<dbReference type="InterPro" id="IPR029063">
    <property type="entry name" value="SAM-dependent_MTases_sf"/>
</dbReference>
<dbReference type="CDD" id="cd02440">
    <property type="entry name" value="AdoMet_MTases"/>
    <property type="match status" value="1"/>
</dbReference>
<gene>
    <name evidence="7" type="ORF">HZY91_02865</name>
</gene>
<keyword evidence="8" id="KW-1185">Reference proteome</keyword>
<dbReference type="NCBIfam" id="NF006138">
    <property type="entry name" value="PRK08287.1"/>
    <property type="match status" value="1"/>
</dbReference>
<dbReference type="InterPro" id="IPR025714">
    <property type="entry name" value="Methyltranfer_dom"/>
</dbReference>
<feature type="domain" description="Methyltransferase" evidence="6">
    <location>
        <begin position="29"/>
        <end position="90"/>
    </location>
</feature>
<evidence type="ECO:0000313" key="7">
    <source>
        <dbReference type="EMBL" id="MBG9985832.1"/>
    </source>
</evidence>
<keyword evidence="4" id="KW-0808">Transferase</keyword>
<accession>A0ABS0LPD1</accession>
<dbReference type="InterPro" id="IPR050714">
    <property type="entry name" value="Cobalamin_biosynth_MTase"/>
</dbReference>
<dbReference type="EMBL" id="JACBXQ010000001">
    <property type="protein sequence ID" value="MBG9985832.1"/>
    <property type="molecule type" value="Genomic_DNA"/>
</dbReference>
<keyword evidence="3" id="KW-0489">Methyltransferase</keyword>
<dbReference type="Proteomes" id="UP000721415">
    <property type="component" value="Unassembled WGS sequence"/>
</dbReference>
<dbReference type="NCBIfam" id="TIGR02469">
    <property type="entry name" value="CbiT"/>
    <property type="match status" value="1"/>
</dbReference>
<dbReference type="SUPFAM" id="SSF53335">
    <property type="entry name" value="S-adenosyl-L-methionine-dependent methyltransferases"/>
    <property type="match status" value="1"/>
</dbReference>
<comment type="pathway">
    <text evidence="1">Cofactor biosynthesis; adenosylcobalamin biosynthesis.</text>
</comment>
<reference evidence="7 8" key="1">
    <citation type="submission" date="2020-07" db="EMBL/GenBank/DDBJ databases">
        <title>Facklamia lactis sp. nov., isolated from raw milk.</title>
        <authorList>
            <person name="Doll E.V."/>
            <person name="Huptas C."/>
            <person name="Staib L."/>
            <person name="Wenning M."/>
            <person name="Scherer S."/>
        </authorList>
    </citation>
    <scope>NUCLEOTIDE SEQUENCE [LARGE SCALE GENOMIC DNA]</scope>
    <source>
        <strain evidence="7 8">DSM 111018</strain>
    </source>
</reference>
<evidence type="ECO:0000256" key="2">
    <source>
        <dbReference type="ARBA" id="ARBA00022573"/>
    </source>
</evidence>
<dbReference type="Gene3D" id="3.40.50.150">
    <property type="entry name" value="Vaccinia Virus protein VP39"/>
    <property type="match status" value="1"/>
</dbReference>
<evidence type="ECO:0000256" key="4">
    <source>
        <dbReference type="ARBA" id="ARBA00022679"/>
    </source>
</evidence>
<evidence type="ECO:0000256" key="1">
    <source>
        <dbReference type="ARBA" id="ARBA00004953"/>
    </source>
</evidence>
<evidence type="ECO:0000313" key="8">
    <source>
        <dbReference type="Proteomes" id="UP000721415"/>
    </source>
</evidence>
<sequence length="188" mass="21244">MKDEMFIRDKVPMTKESIRSISIDKLELNKAQRFLDVGAGTGSVSLQAAKLYPEIEVVAIEMKELAIDLIQRNCQHFDLNNIEIIQGKAPLDKELGKFQAIFIGGTGGNLNEMIDWSYQLLEAERPLVMNFILIENALEAFDYLNDNDWTDIDMISVSVSDYTSLGKGHYFKPQNPTIILSAKKGRDQ</sequence>